<dbReference type="RefSeq" id="WP_180842986.1">
    <property type="nucleotide sequence ID" value="NZ_CP059154.1"/>
</dbReference>
<evidence type="ECO:0000256" key="1">
    <source>
        <dbReference type="SAM" id="Phobius"/>
    </source>
</evidence>
<protein>
    <submittedName>
        <fullName evidence="2">ABC transporter permease subunit</fullName>
    </submittedName>
</protein>
<dbReference type="GO" id="GO:0140359">
    <property type="term" value="F:ABC-type transporter activity"/>
    <property type="evidence" value="ECO:0007669"/>
    <property type="project" value="InterPro"/>
</dbReference>
<evidence type="ECO:0000313" key="3">
    <source>
        <dbReference type="Proteomes" id="UP000510869"/>
    </source>
</evidence>
<dbReference type="OrthoDB" id="204776at2157"/>
<evidence type="ECO:0000313" key="2">
    <source>
        <dbReference type="EMBL" id="QLK27827.1"/>
    </source>
</evidence>
<sequence>MFELTRYDGRHRVRGGIYLSIGLSLLAAMVIWVYPSFEAEVDLDQLLAAYPEPILQVMGVQTMASLGGFLSFELYTFGWIILLGLYLAYATAGTIADDVDRGRMDVLLAMPISRGRLIGERFAAMAVPIVGANVLPPVVVYVGAQLIDEPLAAADVLAVHLFSIPYLFACAGIGLLASVVFDRAAIAQRVALGVTFALFLSESLLSGTDAEAVGAIAPMRYYDPNEILLAGSYDFRGAAILLAMTLAFVVASQLWFRRRDIS</sequence>
<feature type="transmembrane region" description="Helical" evidence="1">
    <location>
        <begin position="237"/>
        <end position="256"/>
    </location>
</feature>
<feature type="transmembrane region" description="Helical" evidence="1">
    <location>
        <begin position="193"/>
        <end position="217"/>
    </location>
</feature>
<name>A0A7D6H5J1_9EURY</name>
<keyword evidence="3" id="KW-1185">Reference proteome</keyword>
<feature type="transmembrane region" description="Helical" evidence="1">
    <location>
        <begin position="16"/>
        <end position="34"/>
    </location>
</feature>
<dbReference type="Proteomes" id="UP000510869">
    <property type="component" value="Chromosome"/>
</dbReference>
<reference evidence="2 3" key="1">
    <citation type="submission" date="2020-07" db="EMBL/GenBank/DDBJ databases">
        <title>Natrinema (YPL30) sp. nov. and Haloterrigena xxxxxx (YPL8) sp. nov., isolated from a salt mine.</title>
        <authorList>
            <person name="Cui H."/>
        </authorList>
    </citation>
    <scope>NUCLEOTIDE SEQUENCE [LARGE SCALE GENOMIC DNA]</scope>
    <source>
        <strain evidence="2 3">YPL13</strain>
    </source>
</reference>
<dbReference type="AlphaFoldDB" id="A0A7D6H5J1"/>
<feature type="transmembrane region" description="Helical" evidence="1">
    <location>
        <begin position="74"/>
        <end position="96"/>
    </location>
</feature>
<feature type="transmembrane region" description="Helical" evidence="1">
    <location>
        <begin position="122"/>
        <end position="144"/>
    </location>
</feature>
<organism evidence="2 3">
    <name type="scientific">Natrinema zhouii</name>
    <dbReference type="NCBI Taxonomy" id="1710539"/>
    <lineage>
        <taxon>Archaea</taxon>
        <taxon>Methanobacteriati</taxon>
        <taxon>Methanobacteriota</taxon>
        <taxon>Stenosarchaea group</taxon>
        <taxon>Halobacteria</taxon>
        <taxon>Halobacteriales</taxon>
        <taxon>Natrialbaceae</taxon>
        <taxon>Natrinema</taxon>
    </lineage>
</organism>
<dbReference type="EMBL" id="CP059154">
    <property type="protein sequence ID" value="QLK27827.1"/>
    <property type="molecule type" value="Genomic_DNA"/>
</dbReference>
<keyword evidence="1" id="KW-1133">Transmembrane helix</keyword>
<keyword evidence="1" id="KW-0812">Transmembrane</keyword>
<dbReference type="GO" id="GO:0005886">
    <property type="term" value="C:plasma membrane"/>
    <property type="evidence" value="ECO:0007669"/>
    <property type="project" value="UniProtKB-SubCell"/>
</dbReference>
<feature type="transmembrane region" description="Helical" evidence="1">
    <location>
        <begin position="156"/>
        <end position="181"/>
    </location>
</feature>
<dbReference type="KEGG" id="nay:HYG81_06750"/>
<proteinExistence type="predicted"/>
<accession>A0A7D6H5J1</accession>
<dbReference type="Pfam" id="PF12679">
    <property type="entry name" value="ABC2_membrane_2"/>
    <property type="match status" value="1"/>
</dbReference>
<gene>
    <name evidence="2" type="ORF">HYG81_06750</name>
</gene>
<dbReference type="GeneID" id="56142889"/>
<keyword evidence="1" id="KW-0472">Membrane</keyword>